<dbReference type="Proteomes" id="UP000663929">
    <property type="component" value="Chromosome"/>
</dbReference>
<dbReference type="SUPFAM" id="SSF90123">
    <property type="entry name" value="ABC transporter transmembrane region"/>
    <property type="match status" value="1"/>
</dbReference>
<evidence type="ECO:0000256" key="4">
    <source>
        <dbReference type="ARBA" id="ARBA00022840"/>
    </source>
</evidence>
<evidence type="ECO:0000256" key="5">
    <source>
        <dbReference type="ARBA" id="ARBA00022989"/>
    </source>
</evidence>
<evidence type="ECO:0000256" key="7">
    <source>
        <dbReference type="SAM" id="Phobius"/>
    </source>
</evidence>
<dbReference type="GO" id="GO:0016887">
    <property type="term" value="F:ATP hydrolysis activity"/>
    <property type="evidence" value="ECO:0007669"/>
    <property type="project" value="InterPro"/>
</dbReference>
<dbReference type="Pfam" id="PF00005">
    <property type="entry name" value="ABC_tran"/>
    <property type="match status" value="1"/>
</dbReference>
<organism evidence="10 11">
    <name type="scientific">Sulfidibacter corallicola</name>
    <dbReference type="NCBI Taxonomy" id="2818388"/>
    <lineage>
        <taxon>Bacteria</taxon>
        <taxon>Pseudomonadati</taxon>
        <taxon>Acidobacteriota</taxon>
        <taxon>Holophagae</taxon>
        <taxon>Acanthopleuribacterales</taxon>
        <taxon>Acanthopleuribacteraceae</taxon>
        <taxon>Sulfidibacter</taxon>
    </lineage>
</organism>
<evidence type="ECO:0000259" key="8">
    <source>
        <dbReference type="PROSITE" id="PS50893"/>
    </source>
</evidence>
<dbReference type="InterPro" id="IPR036640">
    <property type="entry name" value="ABC1_TM_sf"/>
</dbReference>
<dbReference type="InterPro" id="IPR011527">
    <property type="entry name" value="ABC1_TM_dom"/>
</dbReference>
<keyword evidence="5 7" id="KW-1133">Transmembrane helix</keyword>
<dbReference type="Pfam" id="PF00664">
    <property type="entry name" value="ABC_membrane"/>
    <property type="match status" value="1"/>
</dbReference>
<feature type="transmembrane region" description="Helical" evidence="7">
    <location>
        <begin position="276"/>
        <end position="301"/>
    </location>
</feature>
<dbReference type="PROSITE" id="PS00211">
    <property type="entry name" value="ABC_TRANSPORTER_1"/>
    <property type="match status" value="1"/>
</dbReference>
<dbReference type="RefSeq" id="WP_237384150.1">
    <property type="nucleotide sequence ID" value="NZ_CP071793.1"/>
</dbReference>
<dbReference type="GO" id="GO:0005886">
    <property type="term" value="C:plasma membrane"/>
    <property type="evidence" value="ECO:0007669"/>
    <property type="project" value="UniProtKB-SubCell"/>
</dbReference>
<dbReference type="PANTHER" id="PTHR43394:SF1">
    <property type="entry name" value="ATP-BINDING CASSETTE SUB-FAMILY B MEMBER 10, MITOCHONDRIAL"/>
    <property type="match status" value="1"/>
</dbReference>
<name>A0A8A4TX44_SULCO</name>
<evidence type="ECO:0000259" key="9">
    <source>
        <dbReference type="PROSITE" id="PS50929"/>
    </source>
</evidence>
<keyword evidence="6 7" id="KW-0472">Membrane</keyword>
<dbReference type="KEGG" id="scor:J3U87_16515"/>
<dbReference type="InterPro" id="IPR027417">
    <property type="entry name" value="P-loop_NTPase"/>
</dbReference>
<dbReference type="GO" id="GO:0015421">
    <property type="term" value="F:ABC-type oligopeptide transporter activity"/>
    <property type="evidence" value="ECO:0007669"/>
    <property type="project" value="TreeGrafter"/>
</dbReference>
<dbReference type="SMART" id="SM00382">
    <property type="entry name" value="AAA"/>
    <property type="match status" value="1"/>
</dbReference>
<comment type="subcellular location">
    <subcellularLocation>
        <location evidence="1">Cell membrane</location>
        <topology evidence="1">Multi-pass membrane protein</topology>
    </subcellularLocation>
</comment>
<dbReference type="InterPro" id="IPR003439">
    <property type="entry name" value="ABC_transporter-like_ATP-bd"/>
</dbReference>
<dbReference type="GO" id="GO:0005524">
    <property type="term" value="F:ATP binding"/>
    <property type="evidence" value="ECO:0007669"/>
    <property type="project" value="UniProtKB-KW"/>
</dbReference>
<evidence type="ECO:0000256" key="3">
    <source>
        <dbReference type="ARBA" id="ARBA00022741"/>
    </source>
</evidence>
<gene>
    <name evidence="10" type="ORF">J3U87_16515</name>
</gene>
<keyword evidence="11" id="KW-1185">Reference proteome</keyword>
<reference evidence="10" key="1">
    <citation type="submission" date="2021-03" db="EMBL/GenBank/DDBJ databases">
        <title>Acanthopleuribacteraceae sp. M133.</title>
        <authorList>
            <person name="Wang G."/>
        </authorList>
    </citation>
    <scope>NUCLEOTIDE SEQUENCE</scope>
    <source>
        <strain evidence="10">M133</strain>
    </source>
</reference>
<evidence type="ECO:0000256" key="1">
    <source>
        <dbReference type="ARBA" id="ARBA00004651"/>
    </source>
</evidence>
<dbReference type="PROSITE" id="PS50893">
    <property type="entry name" value="ABC_TRANSPORTER_2"/>
    <property type="match status" value="1"/>
</dbReference>
<sequence>MKDLIRLLKPYRAAFGMALVALILAAVFNSALTGLITSLMDNVLTDSATQVQSQADRLFGYKEKLQGLQNWLNEFGVPLEAIREARTDALINPIPWAVMAIVVFCCQALFNYIGTYTMGKVGVTVVVDLRQAMIDKVMTMSMRFFKEYSTGDILTRINTDVLRIQQAISVKFGEMIKEAANVVVFLFLAFFINWKLSLTLFVLVPMVGLPVAVFSRKIRKYSRKSQSFLSALTSHLKEVLVGMQIVKGYQKESFESTKLAQTNSLFFKYALRELRITAVTTPVMGLIGMVVVVSFVCYGSLVVQNGTMSQGDFLFYILVIYQLYQPIKRMARANSDIQQAVGVLPRIAEVMEWDNEIREPEHPQSMPGHPQVENLAFRKVRFRYGDQPDEPWVLDGIDLEVGHGEVVALVGASGSGKSTLVKLLPRFYDISDGALEINGLDIRRMPKAELRGLFGLVSQDTVLFDDTVHNNIAYGLKDASREDVIDAAKKANAHEFIGQLADGYDTTIGESGNQLSGGQRQRLSIARAILKDAPVLILDEATSALDTQAEREVQQALDTLMKSKTTLVIAHRLSTIRKADTILVLDKGRIVERGDHEALMKNHGVYRRLIQLQEEGIHAL</sequence>
<dbReference type="PANTHER" id="PTHR43394">
    <property type="entry name" value="ATP-DEPENDENT PERMEASE MDL1, MITOCHONDRIAL"/>
    <property type="match status" value="1"/>
</dbReference>
<evidence type="ECO:0000256" key="2">
    <source>
        <dbReference type="ARBA" id="ARBA00022692"/>
    </source>
</evidence>
<keyword evidence="4 10" id="KW-0067">ATP-binding</keyword>
<accession>A0A8A4TX44</accession>
<protein>
    <submittedName>
        <fullName evidence="10">ABC transporter ATP-binding protein</fullName>
    </submittedName>
</protein>
<keyword evidence="3" id="KW-0547">Nucleotide-binding</keyword>
<dbReference type="AlphaFoldDB" id="A0A8A4TX44"/>
<dbReference type="Gene3D" id="1.20.1560.10">
    <property type="entry name" value="ABC transporter type 1, transmembrane domain"/>
    <property type="match status" value="1"/>
</dbReference>
<dbReference type="InterPro" id="IPR003593">
    <property type="entry name" value="AAA+_ATPase"/>
</dbReference>
<dbReference type="InterPro" id="IPR017871">
    <property type="entry name" value="ABC_transporter-like_CS"/>
</dbReference>
<dbReference type="EMBL" id="CP071793">
    <property type="protein sequence ID" value="QTD54050.1"/>
    <property type="molecule type" value="Genomic_DNA"/>
</dbReference>
<feature type="domain" description="ABC transmembrane type-1" evidence="9">
    <location>
        <begin position="18"/>
        <end position="339"/>
    </location>
</feature>
<dbReference type="InterPro" id="IPR039421">
    <property type="entry name" value="Type_1_exporter"/>
</dbReference>
<feature type="transmembrane region" description="Helical" evidence="7">
    <location>
        <begin position="94"/>
        <end position="113"/>
    </location>
</feature>
<dbReference type="CDD" id="cd18552">
    <property type="entry name" value="ABC_6TM_MsbA_like"/>
    <property type="match status" value="1"/>
</dbReference>
<feature type="transmembrane region" description="Helical" evidence="7">
    <location>
        <begin position="12"/>
        <end position="36"/>
    </location>
</feature>
<proteinExistence type="predicted"/>
<evidence type="ECO:0000256" key="6">
    <source>
        <dbReference type="ARBA" id="ARBA00023136"/>
    </source>
</evidence>
<dbReference type="Gene3D" id="3.40.50.300">
    <property type="entry name" value="P-loop containing nucleotide triphosphate hydrolases"/>
    <property type="match status" value="1"/>
</dbReference>
<feature type="transmembrane region" description="Helical" evidence="7">
    <location>
        <begin position="307"/>
        <end position="324"/>
    </location>
</feature>
<dbReference type="FunFam" id="3.40.50.300:FF:000218">
    <property type="entry name" value="Multidrug ABC transporter ATP-binding protein"/>
    <property type="match status" value="1"/>
</dbReference>
<dbReference type="SUPFAM" id="SSF52540">
    <property type="entry name" value="P-loop containing nucleoside triphosphate hydrolases"/>
    <property type="match status" value="1"/>
</dbReference>
<keyword evidence="2 7" id="KW-0812">Transmembrane</keyword>
<feature type="domain" description="ABC transporter" evidence="8">
    <location>
        <begin position="375"/>
        <end position="612"/>
    </location>
</feature>
<evidence type="ECO:0000313" key="10">
    <source>
        <dbReference type="EMBL" id="QTD54050.1"/>
    </source>
</evidence>
<dbReference type="PROSITE" id="PS50929">
    <property type="entry name" value="ABC_TM1F"/>
    <property type="match status" value="1"/>
</dbReference>
<evidence type="ECO:0000313" key="11">
    <source>
        <dbReference type="Proteomes" id="UP000663929"/>
    </source>
</evidence>